<organism evidence="2 3">
    <name type="scientific">Fopius arisanus</name>
    <dbReference type="NCBI Taxonomy" id="64838"/>
    <lineage>
        <taxon>Eukaryota</taxon>
        <taxon>Metazoa</taxon>
        <taxon>Ecdysozoa</taxon>
        <taxon>Arthropoda</taxon>
        <taxon>Hexapoda</taxon>
        <taxon>Insecta</taxon>
        <taxon>Pterygota</taxon>
        <taxon>Neoptera</taxon>
        <taxon>Endopterygota</taxon>
        <taxon>Hymenoptera</taxon>
        <taxon>Apocrita</taxon>
        <taxon>Ichneumonoidea</taxon>
        <taxon>Braconidae</taxon>
        <taxon>Opiinae</taxon>
        <taxon>Fopius</taxon>
    </lineage>
</organism>
<dbReference type="AlphaFoldDB" id="A0A9R1TEC8"/>
<evidence type="ECO:0000313" key="2">
    <source>
        <dbReference type="Proteomes" id="UP000694866"/>
    </source>
</evidence>
<accession>A0A9R1TEC8</accession>
<dbReference type="Proteomes" id="UP000694866">
    <property type="component" value="Unplaced"/>
</dbReference>
<dbReference type="SUPFAM" id="SSF50494">
    <property type="entry name" value="Trypsin-like serine proteases"/>
    <property type="match status" value="1"/>
</dbReference>
<dbReference type="InterPro" id="IPR009003">
    <property type="entry name" value="Peptidase_S1_PA"/>
</dbReference>
<keyword evidence="1" id="KW-0732">Signal</keyword>
<dbReference type="GeneID" id="105269340"/>
<dbReference type="OrthoDB" id="8189841at2759"/>
<dbReference type="KEGG" id="fas:105269340"/>
<dbReference type="InterPro" id="IPR043504">
    <property type="entry name" value="Peptidase_S1_PA_chymotrypsin"/>
</dbReference>
<feature type="chain" id="PRO_5040293789" evidence="1">
    <location>
        <begin position="22"/>
        <end position="227"/>
    </location>
</feature>
<evidence type="ECO:0000256" key="1">
    <source>
        <dbReference type="SAM" id="SignalP"/>
    </source>
</evidence>
<name>A0A9R1TEC8_9HYME</name>
<protein>
    <submittedName>
        <fullName evidence="3">Uncharacterized protein</fullName>
    </submittedName>
</protein>
<feature type="signal peptide" evidence="1">
    <location>
        <begin position="1"/>
        <end position="21"/>
    </location>
</feature>
<sequence>MASGFTILLLATVAILPEVKSMDWKVPVAPGEVPFIAVIEPRFGVPNIGALITPNTILGPHRHLYSTKNEFCDVKLGCTSLEDCAIEVIRTYVFYADTIHSLMKIKLPGEIVSSDLISPIAISPSIDYSYPICTYVGLDETSGVIYTTPVAIFDPQSCRDRIVTKNVPRGQACFDDITSTTSHPGTTVGGSIVCNKALVGMMTIRRPLGSKPGPHLMCDLTNLNKRP</sequence>
<reference evidence="3" key="1">
    <citation type="submission" date="2025-08" db="UniProtKB">
        <authorList>
            <consortium name="RefSeq"/>
        </authorList>
    </citation>
    <scope>IDENTIFICATION</scope>
    <source>
        <strain evidence="3">USDA-PBARC FA_bdor</strain>
        <tissue evidence="3">Whole organism</tissue>
    </source>
</reference>
<dbReference type="Gene3D" id="2.40.10.10">
    <property type="entry name" value="Trypsin-like serine proteases"/>
    <property type="match status" value="1"/>
</dbReference>
<dbReference type="RefSeq" id="XP_011307794.1">
    <property type="nucleotide sequence ID" value="XM_011309492.1"/>
</dbReference>
<keyword evidence="2" id="KW-1185">Reference proteome</keyword>
<evidence type="ECO:0000313" key="3">
    <source>
        <dbReference type="RefSeq" id="XP_011307794.1"/>
    </source>
</evidence>
<gene>
    <name evidence="3" type="primary">LOC105269340</name>
</gene>
<proteinExistence type="predicted"/>